<dbReference type="EMBL" id="GBXM01031609">
    <property type="protein sequence ID" value="JAH76968.1"/>
    <property type="molecule type" value="Transcribed_RNA"/>
</dbReference>
<name>A0A0E9VIB3_ANGAN</name>
<protein>
    <submittedName>
        <fullName evidence="1">Uncharacterized protein</fullName>
    </submittedName>
</protein>
<evidence type="ECO:0000313" key="1">
    <source>
        <dbReference type="EMBL" id="JAH76968.1"/>
    </source>
</evidence>
<sequence>MAAVSELPFQHSRAVRLQSWRDTVPL</sequence>
<proteinExistence type="predicted"/>
<accession>A0A0E9VIB3</accession>
<reference evidence="1" key="1">
    <citation type="submission" date="2014-11" db="EMBL/GenBank/DDBJ databases">
        <authorList>
            <person name="Amaro Gonzalez C."/>
        </authorList>
    </citation>
    <scope>NUCLEOTIDE SEQUENCE</scope>
</reference>
<reference evidence="1" key="2">
    <citation type="journal article" date="2015" name="Fish Shellfish Immunol.">
        <title>Early steps in the European eel (Anguilla anguilla)-Vibrio vulnificus interaction in the gills: Role of the RtxA13 toxin.</title>
        <authorList>
            <person name="Callol A."/>
            <person name="Pajuelo D."/>
            <person name="Ebbesson L."/>
            <person name="Teles M."/>
            <person name="MacKenzie S."/>
            <person name="Amaro C."/>
        </authorList>
    </citation>
    <scope>NUCLEOTIDE SEQUENCE</scope>
</reference>
<organism evidence="1">
    <name type="scientific">Anguilla anguilla</name>
    <name type="common">European freshwater eel</name>
    <name type="synonym">Muraena anguilla</name>
    <dbReference type="NCBI Taxonomy" id="7936"/>
    <lineage>
        <taxon>Eukaryota</taxon>
        <taxon>Metazoa</taxon>
        <taxon>Chordata</taxon>
        <taxon>Craniata</taxon>
        <taxon>Vertebrata</taxon>
        <taxon>Euteleostomi</taxon>
        <taxon>Actinopterygii</taxon>
        <taxon>Neopterygii</taxon>
        <taxon>Teleostei</taxon>
        <taxon>Anguilliformes</taxon>
        <taxon>Anguillidae</taxon>
        <taxon>Anguilla</taxon>
    </lineage>
</organism>
<dbReference type="AlphaFoldDB" id="A0A0E9VIB3"/>